<accession>A0A4C1Y6B8</accession>
<dbReference type="AlphaFoldDB" id="A0A4C1Y6B8"/>
<dbReference type="STRING" id="151549.A0A4C1Y6B8"/>
<dbReference type="InterPro" id="IPR036322">
    <property type="entry name" value="WD40_repeat_dom_sf"/>
</dbReference>
<comment type="caution">
    <text evidence="4">The sequence shown here is derived from an EMBL/GenBank/DDBJ whole genome shotgun (WGS) entry which is preliminary data.</text>
</comment>
<proteinExistence type="predicted"/>
<dbReference type="PROSITE" id="PS50082">
    <property type="entry name" value="WD_REPEATS_2"/>
    <property type="match status" value="2"/>
</dbReference>
<organism evidence="4 5">
    <name type="scientific">Eumeta variegata</name>
    <name type="common">Bagworm moth</name>
    <name type="synonym">Eumeta japonica</name>
    <dbReference type="NCBI Taxonomy" id="151549"/>
    <lineage>
        <taxon>Eukaryota</taxon>
        <taxon>Metazoa</taxon>
        <taxon>Ecdysozoa</taxon>
        <taxon>Arthropoda</taxon>
        <taxon>Hexapoda</taxon>
        <taxon>Insecta</taxon>
        <taxon>Pterygota</taxon>
        <taxon>Neoptera</taxon>
        <taxon>Endopterygota</taxon>
        <taxon>Lepidoptera</taxon>
        <taxon>Glossata</taxon>
        <taxon>Ditrysia</taxon>
        <taxon>Tineoidea</taxon>
        <taxon>Psychidae</taxon>
        <taxon>Oiketicinae</taxon>
        <taxon>Eumeta</taxon>
    </lineage>
</organism>
<dbReference type="EMBL" id="BGZK01001058">
    <property type="protein sequence ID" value="GBP69975.1"/>
    <property type="molecule type" value="Genomic_DNA"/>
</dbReference>
<dbReference type="SMART" id="SM00320">
    <property type="entry name" value="WD40"/>
    <property type="match status" value="2"/>
</dbReference>
<dbReference type="PROSITE" id="PS50294">
    <property type="entry name" value="WD_REPEATS_REGION"/>
    <property type="match status" value="1"/>
</dbReference>
<gene>
    <name evidence="4" type="primary">NSMAF</name>
    <name evidence="4" type="ORF">EVAR_50744_1</name>
</gene>
<name>A0A4C1Y6B8_EUMVA</name>
<keyword evidence="5" id="KW-1185">Reference proteome</keyword>
<keyword evidence="2" id="KW-0677">Repeat</keyword>
<evidence type="ECO:0000313" key="5">
    <source>
        <dbReference type="Proteomes" id="UP000299102"/>
    </source>
</evidence>
<dbReference type="InterPro" id="IPR051179">
    <property type="entry name" value="WD_repeat_multifunction"/>
</dbReference>
<dbReference type="InterPro" id="IPR001680">
    <property type="entry name" value="WD40_rpt"/>
</dbReference>
<evidence type="ECO:0000256" key="3">
    <source>
        <dbReference type="PROSITE-ProRule" id="PRU00221"/>
    </source>
</evidence>
<protein>
    <submittedName>
        <fullName evidence="4">Protein FAN</fullName>
    </submittedName>
</protein>
<evidence type="ECO:0000256" key="2">
    <source>
        <dbReference type="ARBA" id="ARBA00022737"/>
    </source>
</evidence>
<dbReference type="OrthoDB" id="26681at2759"/>
<dbReference type="InterPro" id="IPR015943">
    <property type="entry name" value="WD40/YVTN_repeat-like_dom_sf"/>
</dbReference>
<sequence length="154" mass="17282">MYFHRKRKFLDIDVISGTSDGEISIWNLSNGCLMNKIPLHTEAVSALRLVPGERAVSAARDGDVCITDLTVSHEVYRKHLAEPVSCLWWDSSTLWLGDAGGSLLQWGVLTVTQKDRRIIHDGAINCIYLDERSRVLVTGGTDRDVKEWRILDSS</sequence>
<dbReference type="PANTHER" id="PTHR19857">
    <property type="entry name" value="MITOCHONDRIAL DIVISION PROTEIN 1-RELATED"/>
    <property type="match status" value="1"/>
</dbReference>
<feature type="repeat" description="WD" evidence="3">
    <location>
        <begin position="120"/>
        <end position="154"/>
    </location>
</feature>
<evidence type="ECO:0000313" key="4">
    <source>
        <dbReference type="EMBL" id="GBP69975.1"/>
    </source>
</evidence>
<feature type="repeat" description="WD" evidence="3">
    <location>
        <begin position="14"/>
        <end position="36"/>
    </location>
</feature>
<dbReference type="Gene3D" id="2.130.10.10">
    <property type="entry name" value="YVTN repeat-like/Quinoprotein amine dehydrogenase"/>
    <property type="match status" value="2"/>
</dbReference>
<dbReference type="Proteomes" id="UP000299102">
    <property type="component" value="Unassembled WGS sequence"/>
</dbReference>
<evidence type="ECO:0000256" key="1">
    <source>
        <dbReference type="ARBA" id="ARBA00022574"/>
    </source>
</evidence>
<reference evidence="4 5" key="1">
    <citation type="journal article" date="2019" name="Commun. Biol.">
        <title>The bagworm genome reveals a unique fibroin gene that provides high tensile strength.</title>
        <authorList>
            <person name="Kono N."/>
            <person name="Nakamura H."/>
            <person name="Ohtoshi R."/>
            <person name="Tomita M."/>
            <person name="Numata K."/>
            <person name="Arakawa K."/>
        </authorList>
    </citation>
    <scope>NUCLEOTIDE SEQUENCE [LARGE SCALE GENOMIC DNA]</scope>
</reference>
<dbReference type="SUPFAM" id="SSF50978">
    <property type="entry name" value="WD40 repeat-like"/>
    <property type="match status" value="1"/>
</dbReference>
<keyword evidence="1 3" id="KW-0853">WD repeat</keyword>
<dbReference type="Pfam" id="PF00400">
    <property type="entry name" value="WD40"/>
    <property type="match status" value="1"/>
</dbReference>